<evidence type="ECO:0000256" key="4">
    <source>
        <dbReference type="ARBA" id="ARBA00023163"/>
    </source>
</evidence>
<accession>A0A6M0S3Y3</accession>
<gene>
    <name evidence="6" type="ORF">D0962_08265</name>
</gene>
<evidence type="ECO:0000259" key="5">
    <source>
        <dbReference type="PROSITE" id="PS50931"/>
    </source>
</evidence>
<dbReference type="RefSeq" id="WP_163661457.1">
    <property type="nucleotide sequence ID" value="NZ_QZCE01000001.1"/>
</dbReference>
<dbReference type="InterPro" id="IPR000847">
    <property type="entry name" value="LysR_HTH_N"/>
</dbReference>
<evidence type="ECO:0000313" key="7">
    <source>
        <dbReference type="Proteomes" id="UP000473574"/>
    </source>
</evidence>
<dbReference type="GO" id="GO:0003700">
    <property type="term" value="F:DNA-binding transcription factor activity"/>
    <property type="evidence" value="ECO:0007669"/>
    <property type="project" value="InterPro"/>
</dbReference>
<evidence type="ECO:0000256" key="3">
    <source>
        <dbReference type="ARBA" id="ARBA00023125"/>
    </source>
</evidence>
<dbReference type="Pfam" id="PF00126">
    <property type="entry name" value="HTH_1"/>
    <property type="match status" value="1"/>
</dbReference>
<dbReference type="Gene3D" id="3.40.190.10">
    <property type="entry name" value="Periplasmic binding protein-like II"/>
    <property type="match status" value="2"/>
</dbReference>
<evidence type="ECO:0000313" key="6">
    <source>
        <dbReference type="EMBL" id="NEZ62773.1"/>
    </source>
</evidence>
<dbReference type="GO" id="GO:0032993">
    <property type="term" value="C:protein-DNA complex"/>
    <property type="evidence" value="ECO:0007669"/>
    <property type="project" value="TreeGrafter"/>
</dbReference>
<organism evidence="6 7">
    <name type="scientific">Adonisia turfae CCMR0082</name>
    <dbReference type="NCBI Taxonomy" id="2304604"/>
    <lineage>
        <taxon>Bacteria</taxon>
        <taxon>Bacillati</taxon>
        <taxon>Cyanobacteriota</taxon>
        <taxon>Adonisia</taxon>
        <taxon>Adonisia turfae</taxon>
    </lineage>
</organism>
<dbReference type="SUPFAM" id="SSF53850">
    <property type="entry name" value="Periplasmic binding protein-like II"/>
    <property type="match status" value="1"/>
</dbReference>
<protein>
    <submittedName>
        <fullName evidence="6">LysR family transcriptional regulator</fullName>
    </submittedName>
</protein>
<proteinExistence type="inferred from homology"/>
<dbReference type="GO" id="GO:0003677">
    <property type="term" value="F:DNA binding"/>
    <property type="evidence" value="ECO:0007669"/>
    <property type="project" value="UniProtKB-KW"/>
</dbReference>
<dbReference type="InterPro" id="IPR036390">
    <property type="entry name" value="WH_DNA-bd_sf"/>
</dbReference>
<dbReference type="PANTHER" id="PTHR30346">
    <property type="entry name" value="TRANSCRIPTIONAL DUAL REGULATOR HCAR-RELATED"/>
    <property type="match status" value="1"/>
</dbReference>
<name>A0A6M0S3Y3_9CYAN</name>
<keyword evidence="2" id="KW-0805">Transcription regulation</keyword>
<keyword evidence="4" id="KW-0804">Transcription</keyword>
<dbReference type="InterPro" id="IPR005119">
    <property type="entry name" value="LysR_subst-bd"/>
</dbReference>
<keyword evidence="3" id="KW-0238">DNA-binding</keyword>
<feature type="domain" description="HTH lysR-type" evidence="5">
    <location>
        <begin position="1"/>
        <end position="58"/>
    </location>
</feature>
<dbReference type="Gene3D" id="1.10.10.10">
    <property type="entry name" value="Winged helix-like DNA-binding domain superfamily/Winged helix DNA-binding domain"/>
    <property type="match status" value="1"/>
</dbReference>
<dbReference type="Pfam" id="PF03466">
    <property type="entry name" value="LysR_substrate"/>
    <property type="match status" value="1"/>
</dbReference>
<comment type="similarity">
    <text evidence="1">Belongs to the LysR transcriptional regulatory family.</text>
</comment>
<dbReference type="PANTHER" id="PTHR30346:SF0">
    <property type="entry name" value="HCA OPERON TRANSCRIPTIONAL ACTIVATOR HCAR"/>
    <property type="match status" value="1"/>
</dbReference>
<dbReference type="CDD" id="cd08414">
    <property type="entry name" value="PBP2_LTTR_aromatics_like"/>
    <property type="match status" value="1"/>
</dbReference>
<evidence type="ECO:0000256" key="2">
    <source>
        <dbReference type="ARBA" id="ARBA00023015"/>
    </source>
</evidence>
<sequence>MELRHLRYFLAVAEELHFGRAAGRLQMAQPPLSQQIKQLEIELGVQLFARTRRKVSLTAAGQVLQQEAQQLLQQLEQAVSKTQQASRGELGRLAIAFVSSAMYSLLPDYLKQFREQYPHVEIVLHELSTQEQIQGLLDSRLDIGFMRPPVDHPTLQAKPVLQESLVVALPLGHRLASQPNLSIQELQGELFVLFPRAMATRLYDQIISLCHQGGFSPTVAQQAAQMQTILSLVTAEIGVAIVPESLQNLQRRGVCFIPFQETTPQSEVCVVWQQNQIAQTTHTFLQGIWTWGIKPGDAPAVAN</sequence>
<dbReference type="PRINTS" id="PR00039">
    <property type="entry name" value="HTHLYSR"/>
</dbReference>
<dbReference type="AlphaFoldDB" id="A0A6M0S3Y3"/>
<dbReference type="SUPFAM" id="SSF46785">
    <property type="entry name" value="Winged helix' DNA-binding domain"/>
    <property type="match status" value="1"/>
</dbReference>
<dbReference type="Proteomes" id="UP000473574">
    <property type="component" value="Unassembled WGS sequence"/>
</dbReference>
<dbReference type="InterPro" id="IPR036388">
    <property type="entry name" value="WH-like_DNA-bd_sf"/>
</dbReference>
<dbReference type="PROSITE" id="PS50931">
    <property type="entry name" value="HTH_LYSR"/>
    <property type="match status" value="1"/>
</dbReference>
<reference evidence="6 7" key="1">
    <citation type="journal article" date="2020" name="Microb. Ecol.">
        <title>Ecogenomics of the Marine Benthic Filamentous Cyanobacterium Adonisia.</title>
        <authorList>
            <person name="Walter J.M."/>
            <person name="Coutinho F.H."/>
            <person name="Leomil L."/>
            <person name="Hargreaves P.I."/>
            <person name="Campeao M.E."/>
            <person name="Vieira V.V."/>
            <person name="Silva B.S."/>
            <person name="Fistarol G.O."/>
            <person name="Salomon P.S."/>
            <person name="Sawabe T."/>
            <person name="Mino S."/>
            <person name="Hosokawa M."/>
            <person name="Miyashita H."/>
            <person name="Maruyama F."/>
            <person name="van Verk M.C."/>
            <person name="Dutilh B.E."/>
            <person name="Thompson C.C."/>
            <person name="Thompson F.L."/>
        </authorList>
    </citation>
    <scope>NUCLEOTIDE SEQUENCE [LARGE SCALE GENOMIC DNA]</scope>
    <source>
        <strain evidence="6 7">CCMR0082</strain>
    </source>
</reference>
<comment type="caution">
    <text evidence="6">The sequence shown here is derived from an EMBL/GenBank/DDBJ whole genome shotgun (WGS) entry which is preliminary data.</text>
</comment>
<evidence type="ECO:0000256" key="1">
    <source>
        <dbReference type="ARBA" id="ARBA00009437"/>
    </source>
</evidence>
<dbReference type="FunFam" id="1.10.10.10:FF:000001">
    <property type="entry name" value="LysR family transcriptional regulator"/>
    <property type="match status" value="1"/>
</dbReference>
<dbReference type="EMBL" id="QZCE01000001">
    <property type="protein sequence ID" value="NEZ62773.1"/>
    <property type="molecule type" value="Genomic_DNA"/>
</dbReference>